<accession>U5W4L3</accession>
<dbReference type="HOGENOM" id="CLU_000960_28_2_11"/>
<protein>
    <submittedName>
        <fullName evidence="7">Transmembrane efflux protein</fullName>
    </submittedName>
</protein>
<dbReference type="PANTHER" id="PTHR42718:SF42">
    <property type="entry name" value="EXPORT PROTEIN"/>
    <property type="match status" value="1"/>
</dbReference>
<dbReference type="Gene3D" id="1.20.1250.20">
    <property type="entry name" value="MFS general substrate transporter like domains"/>
    <property type="match status" value="1"/>
</dbReference>
<keyword evidence="2 5" id="KW-0812">Transmembrane</keyword>
<proteinExistence type="predicted"/>
<evidence type="ECO:0000313" key="7">
    <source>
        <dbReference type="EMBL" id="AGZ42876.1"/>
    </source>
</evidence>
<dbReference type="InterPro" id="IPR011701">
    <property type="entry name" value="MFS"/>
</dbReference>
<dbReference type="SUPFAM" id="SSF103473">
    <property type="entry name" value="MFS general substrate transporter"/>
    <property type="match status" value="1"/>
</dbReference>
<dbReference type="InterPro" id="IPR020846">
    <property type="entry name" value="MFS_dom"/>
</dbReference>
<dbReference type="Proteomes" id="UP000017746">
    <property type="component" value="Chromosome"/>
</dbReference>
<dbReference type="GO" id="GO:0005886">
    <property type="term" value="C:plasma membrane"/>
    <property type="evidence" value="ECO:0007669"/>
    <property type="project" value="UniProtKB-SubCell"/>
</dbReference>
<reference evidence="7 8" key="1">
    <citation type="journal article" date="2014" name="J. Biotechnol.">
        <title>Complete genome sequence of the actinobacterium Actinoplanes friuliensis HAG 010964, producer of the lipopeptide antibiotic friulimycin.</title>
        <authorList>
            <person name="Ruckert C."/>
            <person name="Szczepanowski R."/>
            <person name="Albersmeier A."/>
            <person name="Goesmann A."/>
            <person name="Fischer N."/>
            <person name="Steinkamper A."/>
            <person name="Puhler A."/>
            <person name="Biener R."/>
            <person name="Schwartz D."/>
            <person name="Kalinowski J."/>
        </authorList>
    </citation>
    <scope>NUCLEOTIDE SEQUENCE [LARGE SCALE GENOMIC DNA]</scope>
    <source>
        <strain evidence="7 8">DSM 7358</strain>
    </source>
</reference>
<dbReference type="eggNOG" id="COG0477">
    <property type="taxonomic scope" value="Bacteria"/>
</dbReference>
<organism evidence="7 8">
    <name type="scientific">Actinoplanes friuliensis DSM 7358</name>
    <dbReference type="NCBI Taxonomy" id="1246995"/>
    <lineage>
        <taxon>Bacteria</taxon>
        <taxon>Bacillati</taxon>
        <taxon>Actinomycetota</taxon>
        <taxon>Actinomycetes</taxon>
        <taxon>Micromonosporales</taxon>
        <taxon>Micromonosporaceae</taxon>
        <taxon>Actinoplanes</taxon>
    </lineage>
</organism>
<dbReference type="KEGG" id="afs:AFR_23030"/>
<dbReference type="PATRIC" id="fig|1246995.3.peg.4667"/>
<dbReference type="Gene3D" id="1.20.1720.10">
    <property type="entry name" value="Multidrug resistance protein D"/>
    <property type="match status" value="1"/>
</dbReference>
<evidence type="ECO:0000256" key="1">
    <source>
        <dbReference type="ARBA" id="ARBA00004651"/>
    </source>
</evidence>
<feature type="transmembrane region" description="Helical" evidence="5">
    <location>
        <begin position="399"/>
        <end position="420"/>
    </location>
</feature>
<evidence type="ECO:0000256" key="5">
    <source>
        <dbReference type="SAM" id="Phobius"/>
    </source>
</evidence>
<dbReference type="PROSITE" id="PS00216">
    <property type="entry name" value="SUGAR_TRANSPORT_1"/>
    <property type="match status" value="1"/>
</dbReference>
<evidence type="ECO:0000313" key="8">
    <source>
        <dbReference type="Proteomes" id="UP000017746"/>
    </source>
</evidence>
<evidence type="ECO:0000256" key="4">
    <source>
        <dbReference type="ARBA" id="ARBA00023136"/>
    </source>
</evidence>
<feature type="transmembrane region" description="Helical" evidence="5">
    <location>
        <begin position="269"/>
        <end position="288"/>
    </location>
</feature>
<dbReference type="GO" id="GO:0022857">
    <property type="term" value="F:transmembrane transporter activity"/>
    <property type="evidence" value="ECO:0007669"/>
    <property type="project" value="InterPro"/>
</dbReference>
<sequence>MIRLRSRTGAALITATVLASMAGFLDASVVNVAIPAIGRDLQAGVVALQWTVAGYLLTAAALLLVAGALADRFGRRRVLIAGLAVMLVASVLCSAASSAGELIAARVLQGVGAALVVPSSLALLNGTLSGADRAPGIGIWAGLSSLGGLLIGPFAGGWLVDHVSWRAIFLLNIPLILAALLALIPVPEAAHPTEGRLSIDTAGALLAVLGLGGLIDALTTGSVEGWTSPRVIAGLTVGIVCLAALVPVERRVRQPMLKLSLFGSRQFSAINLATVLFYGALAAAGYLLVLRCELTLGWSATRAGSVQIPASAVFLALSPVSGVLVRRVGPRLLMTAGIAAVGLAFLWLAIVRGGYAGAILPAVLLWGVGLGLTVTPLTAAVLAAVGDGDLGEASAISDVASRLGGAVLTALVPVLIGVQAGRGLGPALTDGYRPAMIVLAALCGVAAVIAAVYVRAGQPVASSPIRFAPPAPFHGCAPVRTVVRPSEVSS</sequence>
<dbReference type="CDD" id="cd17321">
    <property type="entry name" value="MFS_MMR_MDR_like"/>
    <property type="match status" value="1"/>
</dbReference>
<dbReference type="PROSITE" id="PS50850">
    <property type="entry name" value="MFS"/>
    <property type="match status" value="1"/>
</dbReference>
<feature type="domain" description="Major facilitator superfamily (MFS) profile" evidence="6">
    <location>
        <begin position="12"/>
        <end position="458"/>
    </location>
</feature>
<dbReference type="PANTHER" id="PTHR42718">
    <property type="entry name" value="MAJOR FACILITATOR SUPERFAMILY MULTIDRUG TRANSPORTER MFSC"/>
    <property type="match status" value="1"/>
</dbReference>
<comment type="subcellular location">
    <subcellularLocation>
        <location evidence="1">Cell membrane</location>
        <topology evidence="1">Multi-pass membrane protein</topology>
    </subcellularLocation>
</comment>
<dbReference type="AlphaFoldDB" id="U5W4L3"/>
<feature type="transmembrane region" description="Helical" evidence="5">
    <location>
        <begin position="308"/>
        <end position="325"/>
    </location>
</feature>
<feature type="transmembrane region" description="Helical" evidence="5">
    <location>
        <begin position="197"/>
        <end position="219"/>
    </location>
</feature>
<evidence type="ECO:0000256" key="3">
    <source>
        <dbReference type="ARBA" id="ARBA00022989"/>
    </source>
</evidence>
<dbReference type="InterPro" id="IPR036259">
    <property type="entry name" value="MFS_trans_sf"/>
</dbReference>
<dbReference type="OrthoDB" id="7375466at2"/>
<evidence type="ECO:0000259" key="6">
    <source>
        <dbReference type="PROSITE" id="PS50850"/>
    </source>
</evidence>
<gene>
    <name evidence="7" type="ORF">AFR_23030</name>
</gene>
<dbReference type="InterPro" id="IPR005829">
    <property type="entry name" value="Sugar_transporter_CS"/>
</dbReference>
<feature type="transmembrane region" description="Helical" evidence="5">
    <location>
        <begin position="137"/>
        <end position="159"/>
    </location>
</feature>
<feature type="transmembrane region" description="Helical" evidence="5">
    <location>
        <begin position="165"/>
        <end position="185"/>
    </location>
</feature>
<feature type="transmembrane region" description="Helical" evidence="5">
    <location>
        <begin position="78"/>
        <end position="97"/>
    </location>
</feature>
<dbReference type="STRING" id="1246995.AFR_23030"/>
<feature type="transmembrane region" description="Helical" evidence="5">
    <location>
        <begin position="432"/>
        <end position="454"/>
    </location>
</feature>
<keyword evidence="8" id="KW-1185">Reference proteome</keyword>
<feature type="transmembrane region" description="Helical" evidence="5">
    <location>
        <begin position="363"/>
        <end position="387"/>
    </location>
</feature>
<name>U5W4L3_9ACTN</name>
<feature type="transmembrane region" description="Helical" evidence="5">
    <location>
        <begin position="332"/>
        <end position="351"/>
    </location>
</feature>
<dbReference type="RefSeq" id="WP_023363387.1">
    <property type="nucleotide sequence ID" value="NC_022657.1"/>
</dbReference>
<feature type="transmembrane region" description="Helical" evidence="5">
    <location>
        <begin position="231"/>
        <end position="248"/>
    </location>
</feature>
<keyword evidence="4 5" id="KW-0472">Membrane</keyword>
<evidence type="ECO:0000256" key="2">
    <source>
        <dbReference type="ARBA" id="ARBA00022692"/>
    </source>
</evidence>
<feature type="transmembrane region" description="Helical" evidence="5">
    <location>
        <begin position="43"/>
        <end position="66"/>
    </location>
</feature>
<dbReference type="EMBL" id="CP006272">
    <property type="protein sequence ID" value="AGZ42876.1"/>
    <property type="molecule type" value="Genomic_DNA"/>
</dbReference>
<feature type="transmembrane region" description="Helical" evidence="5">
    <location>
        <begin position="103"/>
        <end position="125"/>
    </location>
</feature>
<dbReference type="Pfam" id="PF07690">
    <property type="entry name" value="MFS_1"/>
    <property type="match status" value="1"/>
</dbReference>
<keyword evidence="3 5" id="KW-1133">Transmembrane helix</keyword>